<sequence>MAIILQETIRTFTHLTMNLRACSRALPRAGLVSGSGRSFAQQTRLGSSQAHNDSHAESETYPAEGFNLAFWRRTILVVGGAFAFYNFAPSASAAEEKVNVLTQYLTISREEGKRVNDGHLVLAKADADARILTDGATKPPVIRLRNPSAFENASPHCLGVGQQADLSDLRVKTDRQ</sequence>
<dbReference type="PANTHER" id="PTHR42100">
    <property type="entry name" value="OXIDOREDUCTASE 178 KDA SUBUNIT, PUTATIVE (AFU_ORTHOLOGUE AFUA_8G04320)-RELATED"/>
    <property type="match status" value="1"/>
</dbReference>
<organism evidence="1 2">
    <name type="scientific">Rhizoctonia solani</name>
    <dbReference type="NCBI Taxonomy" id="456999"/>
    <lineage>
        <taxon>Eukaryota</taxon>
        <taxon>Fungi</taxon>
        <taxon>Dikarya</taxon>
        <taxon>Basidiomycota</taxon>
        <taxon>Agaricomycotina</taxon>
        <taxon>Agaricomycetes</taxon>
        <taxon>Cantharellales</taxon>
        <taxon>Ceratobasidiaceae</taxon>
        <taxon>Rhizoctonia</taxon>
    </lineage>
</organism>
<name>A0A8H3C7B4_9AGAM</name>
<protein>
    <submittedName>
        <fullName evidence="1">Uncharacterized protein</fullName>
    </submittedName>
</protein>
<evidence type="ECO:0000313" key="1">
    <source>
        <dbReference type="EMBL" id="CAE6475584.1"/>
    </source>
</evidence>
<dbReference type="EMBL" id="CAJMWY010001801">
    <property type="protein sequence ID" value="CAE6475584.1"/>
    <property type="molecule type" value="Genomic_DNA"/>
</dbReference>
<dbReference type="AlphaFoldDB" id="A0A8H3C7B4"/>
<dbReference type="GO" id="GO:0005739">
    <property type="term" value="C:mitochondrion"/>
    <property type="evidence" value="ECO:0007669"/>
    <property type="project" value="InterPro"/>
</dbReference>
<reference evidence="1" key="1">
    <citation type="submission" date="2021-01" db="EMBL/GenBank/DDBJ databases">
        <authorList>
            <person name="Kaushik A."/>
        </authorList>
    </citation>
    <scope>NUCLEOTIDE SEQUENCE</scope>
    <source>
        <strain evidence="1">AG4-RS23</strain>
    </source>
</reference>
<dbReference type="PANTHER" id="PTHR42100:SF1">
    <property type="entry name" value="OXIDOREDUCTASE 178 KDA SUBUNIT, PUTATIVE (AFU_ORTHOLOGUE AFUA_8G04320)-RELATED"/>
    <property type="match status" value="1"/>
</dbReference>
<comment type="caution">
    <text evidence="1">The sequence shown here is derived from an EMBL/GenBank/DDBJ whole genome shotgun (WGS) entry which is preliminary data.</text>
</comment>
<dbReference type="Proteomes" id="UP000663861">
    <property type="component" value="Unassembled WGS sequence"/>
</dbReference>
<proteinExistence type="predicted"/>
<gene>
    <name evidence="1" type="ORF">RDB_LOCUS89991</name>
</gene>
<accession>A0A8H3C7B4</accession>
<dbReference type="InterPro" id="IPR034444">
    <property type="entry name" value="Nuo17.8"/>
</dbReference>
<evidence type="ECO:0000313" key="2">
    <source>
        <dbReference type="Proteomes" id="UP000663861"/>
    </source>
</evidence>